<dbReference type="InterPro" id="IPR012645">
    <property type="entry name" value="CHP02301"/>
</dbReference>
<evidence type="ECO:0000313" key="3">
    <source>
        <dbReference type="Proteomes" id="UP000630142"/>
    </source>
</evidence>
<dbReference type="Pfam" id="PF09539">
    <property type="entry name" value="DUF2385"/>
    <property type="match status" value="1"/>
</dbReference>
<protein>
    <submittedName>
        <fullName evidence="2">TIGR02301 family protein</fullName>
    </submittedName>
</protein>
<dbReference type="Proteomes" id="UP000630142">
    <property type="component" value="Unassembled WGS sequence"/>
</dbReference>
<keyword evidence="3" id="KW-1185">Reference proteome</keyword>
<gene>
    <name evidence="2" type="ORF">GCM10016234_04610</name>
</gene>
<feature type="signal peptide" evidence="1">
    <location>
        <begin position="1"/>
        <end position="23"/>
    </location>
</feature>
<dbReference type="NCBIfam" id="TIGR02301">
    <property type="entry name" value="TIGR02301 family protein"/>
    <property type="match status" value="1"/>
</dbReference>
<feature type="chain" id="PRO_5035266833" evidence="1">
    <location>
        <begin position="24"/>
        <end position="123"/>
    </location>
</feature>
<reference evidence="2" key="1">
    <citation type="journal article" date="2014" name="Int. J. Syst. Evol. Microbiol.">
        <title>Complete genome sequence of Corynebacterium casei LMG S-19264T (=DSM 44701T), isolated from a smear-ripened cheese.</title>
        <authorList>
            <consortium name="US DOE Joint Genome Institute (JGI-PGF)"/>
            <person name="Walter F."/>
            <person name="Albersmeier A."/>
            <person name="Kalinowski J."/>
            <person name="Ruckert C."/>
        </authorList>
    </citation>
    <scope>NUCLEOTIDE SEQUENCE</scope>
    <source>
        <strain evidence="2">KCTC 42249</strain>
    </source>
</reference>
<dbReference type="AlphaFoldDB" id="A0A8J3GKE8"/>
<evidence type="ECO:0000256" key="1">
    <source>
        <dbReference type="SAM" id="SignalP"/>
    </source>
</evidence>
<reference evidence="2" key="2">
    <citation type="submission" date="2020-09" db="EMBL/GenBank/DDBJ databases">
        <authorList>
            <person name="Sun Q."/>
            <person name="Kim S."/>
        </authorList>
    </citation>
    <scope>NUCLEOTIDE SEQUENCE</scope>
    <source>
        <strain evidence="2">KCTC 42249</strain>
    </source>
</reference>
<evidence type="ECO:0000313" key="2">
    <source>
        <dbReference type="EMBL" id="GHD06849.1"/>
    </source>
</evidence>
<accession>A0A8J3GKE8</accession>
<dbReference type="EMBL" id="BMZQ01000001">
    <property type="protein sequence ID" value="GHD06849.1"/>
    <property type="molecule type" value="Genomic_DNA"/>
</dbReference>
<sequence length="123" mass="13538">MIRRALPAFVLVAALSVGQPVRAAEAPFEPSLLRLSEVLGSLHYLTTLCKEDGPQWRGLMEKLVSAEAPDEVRKARFIASFNRGYRSFASVYTTCTASAKTALQRYRSEGQDLANQTAARFGN</sequence>
<comment type="caution">
    <text evidence="2">The sequence shown here is derived from an EMBL/GenBank/DDBJ whole genome shotgun (WGS) entry which is preliminary data.</text>
</comment>
<keyword evidence="1" id="KW-0732">Signal</keyword>
<organism evidence="2 3">
    <name type="scientific">Tianweitania populi</name>
    <dbReference type="NCBI Taxonomy" id="1607949"/>
    <lineage>
        <taxon>Bacteria</taxon>
        <taxon>Pseudomonadati</taxon>
        <taxon>Pseudomonadota</taxon>
        <taxon>Alphaproteobacteria</taxon>
        <taxon>Hyphomicrobiales</taxon>
        <taxon>Phyllobacteriaceae</taxon>
        <taxon>Tianweitania</taxon>
    </lineage>
</organism>
<dbReference type="RefSeq" id="WP_189501410.1">
    <property type="nucleotide sequence ID" value="NZ_BMZQ01000001.1"/>
</dbReference>
<name>A0A8J3GKE8_9HYPH</name>
<proteinExistence type="predicted"/>